<evidence type="ECO:0000313" key="12">
    <source>
        <dbReference type="Proteomes" id="UP000036987"/>
    </source>
</evidence>
<dbReference type="NCBIfam" id="TIGR00817">
    <property type="entry name" value="tpt"/>
    <property type="match status" value="1"/>
</dbReference>
<keyword evidence="7 9" id="KW-1133">Transmembrane helix</keyword>
<keyword evidence="12" id="KW-1185">Reference proteome</keyword>
<feature type="transmembrane region" description="Helical" evidence="9">
    <location>
        <begin position="387"/>
        <end position="404"/>
    </location>
</feature>
<evidence type="ECO:0000256" key="3">
    <source>
        <dbReference type="ARBA" id="ARBA00022528"/>
    </source>
</evidence>
<sequence length="414" mass="45216">MQSATFSVSSSSSSLLQRRNRALSPNRNSGVAFRCSSSLAISAVDKSSSSVSLGRLCGGVSRLGWTVPILDRIEKRERFGIVGVSSSVPGNAEGGEGESLEKPEVAKGSMMQTLQLGSLFGLWYLFNIYFNIYNKQVLKVFPYPITVTTVQFAVGTLLVLFMWTTNLYKKPKISSQQLITILPLAIVHTLGNLFTNMSLGKVAVSFTHTIKASEPFFSVFLSAIFLGEMPSLLVLGSLLPIVGGVALASMTETSFNWAGFWSAMASNLTNQFRNVLSKKFMVKKEESLDNITLFSVITIMSFFLLSPFTLFVDGLKVTPTFLQSAGLNLKQIYVRSLLAALCFHAYQQVSYMILARVSPITHSVGNCVKRVVVIVTSVLFFKTPVSLINSLGTGVALLGVFLYSRVKKLKPKKA</sequence>
<feature type="transmembrane region" description="Helical" evidence="9">
    <location>
        <begin position="175"/>
        <end position="195"/>
    </location>
</feature>
<keyword evidence="11" id="KW-0670">Pyruvate</keyword>
<evidence type="ECO:0000259" key="10">
    <source>
        <dbReference type="Pfam" id="PF03151"/>
    </source>
</evidence>
<dbReference type="GO" id="GO:0031969">
    <property type="term" value="C:chloroplast membrane"/>
    <property type="evidence" value="ECO:0007669"/>
    <property type="project" value="UniProtKB-SubCell"/>
</dbReference>
<dbReference type="InterPro" id="IPR037185">
    <property type="entry name" value="EmrE-like"/>
</dbReference>
<evidence type="ECO:0000256" key="4">
    <source>
        <dbReference type="ARBA" id="ARBA00022640"/>
    </source>
</evidence>
<dbReference type="Proteomes" id="UP000036987">
    <property type="component" value="Unassembled WGS sequence"/>
</dbReference>
<evidence type="ECO:0000313" key="11">
    <source>
        <dbReference type="EMBL" id="KMZ60490.1"/>
    </source>
</evidence>
<keyword evidence="8 9" id="KW-0472">Membrane</keyword>
<dbReference type="GO" id="GO:0015121">
    <property type="term" value="F:phosphoenolpyruvate:phosphate antiporter activity"/>
    <property type="evidence" value="ECO:0000318"/>
    <property type="project" value="GO_Central"/>
</dbReference>
<dbReference type="OrthoDB" id="6418713at2759"/>
<comment type="subcellular location">
    <subcellularLocation>
        <location evidence="1">Plastid</location>
        <location evidence="1">Chloroplast membrane</location>
        <topology evidence="1">Multi-pass membrane protein</topology>
    </subcellularLocation>
</comment>
<dbReference type="PANTHER" id="PTHR11132">
    <property type="entry name" value="SOLUTE CARRIER FAMILY 35"/>
    <property type="match status" value="1"/>
</dbReference>
<evidence type="ECO:0000256" key="1">
    <source>
        <dbReference type="ARBA" id="ARBA00004508"/>
    </source>
</evidence>
<dbReference type="GO" id="GO:0035436">
    <property type="term" value="P:triose phosphate transmembrane transport"/>
    <property type="evidence" value="ECO:0000318"/>
    <property type="project" value="GO_Central"/>
</dbReference>
<dbReference type="OMA" id="FWYTVSS"/>
<name>A0A0K9NX06_ZOSMR</name>
<dbReference type="GO" id="GO:0015714">
    <property type="term" value="P:phosphoenolpyruvate transport"/>
    <property type="evidence" value="ECO:0000318"/>
    <property type="project" value="GO_Central"/>
</dbReference>
<dbReference type="AlphaFoldDB" id="A0A0K9NX06"/>
<evidence type="ECO:0000256" key="2">
    <source>
        <dbReference type="ARBA" id="ARBA00022448"/>
    </source>
</evidence>
<dbReference type="GO" id="GO:0009670">
    <property type="term" value="F:triose-phosphate:phosphate antiporter activity"/>
    <property type="evidence" value="ECO:0000318"/>
    <property type="project" value="GO_Central"/>
</dbReference>
<dbReference type="InterPro" id="IPR004696">
    <property type="entry name" value="Tpt_PEP_transl"/>
</dbReference>
<feature type="transmembrane region" description="Helical" evidence="9">
    <location>
        <begin position="140"/>
        <end position="163"/>
    </location>
</feature>
<feature type="transmembrane region" description="Helical" evidence="9">
    <location>
        <begin position="291"/>
        <end position="312"/>
    </location>
</feature>
<accession>A0A0K9NX06</accession>
<dbReference type="Pfam" id="PF03151">
    <property type="entry name" value="TPT"/>
    <property type="match status" value="1"/>
</dbReference>
<keyword evidence="3" id="KW-0150">Chloroplast</keyword>
<keyword evidence="2" id="KW-0813">Transport</keyword>
<evidence type="ECO:0000256" key="6">
    <source>
        <dbReference type="ARBA" id="ARBA00022946"/>
    </source>
</evidence>
<evidence type="ECO:0000256" key="8">
    <source>
        <dbReference type="ARBA" id="ARBA00023136"/>
    </source>
</evidence>
<feature type="domain" description="Sugar phosphate transporter" evidence="10">
    <location>
        <begin position="114"/>
        <end position="404"/>
    </location>
</feature>
<dbReference type="GO" id="GO:0005794">
    <property type="term" value="C:Golgi apparatus"/>
    <property type="evidence" value="ECO:0000318"/>
    <property type="project" value="GO_Central"/>
</dbReference>
<proteinExistence type="predicted"/>
<keyword evidence="6" id="KW-0809">Transit peptide</keyword>
<dbReference type="InterPro" id="IPR050186">
    <property type="entry name" value="TPT_transporter"/>
</dbReference>
<organism evidence="11 12">
    <name type="scientific">Zostera marina</name>
    <name type="common">Eelgrass</name>
    <dbReference type="NCBI Taxonomy" id="29655"/>
    <lineage>
        <taxon>Eukaryota</taxon>
        <taxon>Viridiplantae</taxon>
        <taxon>Streptophyta</taxon>
        <taxon>Embryophyta</taxon>
        <taxon>Tracheophyta</taxon>
        <taxon>Spermatophyta</taxon>
        <taxon>Magnoliopsida</taxon>
        <taxon>Liliopsida</taxon>
        <taxon>Zosteraceae</taxon>
        <taxon>Zostera</taxon>
    </lineage>
</organism>
<reference evidence="12" key="1">
    <citation type="journal article" date="2016" name="Nature">
        <title>The genome of the seagrass Zostera marina reveals angiosperm adaptation to the sea.</title>
        <authorList>
            <person name="Olsen J.L."/>
            <person name="Rouze P."/>
            <person name="Verhelst B."/>
            <person name="Lin Y.-C."/>
            <person name="Bayer T."/>
            <person name="Collen J."/>
            <person name="Dattolo E."/>
            <person name="De Paoli E."/>
            <person name="Dittami S."/>
            <person name="Maumus F."/>
            <person name="Michel G."/>
            <person name="Kersting A."/>
            <person name="Lauritano C."/>
            <person name="Lohaus R."/>
            <person name="Toepel M."/>
            <person name="Tonon T."/>
            <person name="Vanneste K."/>
            <person name="Amirebrahimi M."/>
            <person name="Brakel J."/>
            <person name="Bostroem C."/>
            <person name="Chovatia M."/>
            <person name="Grimwood J."/>
            <person name="Jenkins J.W."/>
            <person name="Jueterbock A."/>
            <person name="Mraz A."/>
            <person name="Stam W.T."/>
            <person name="Tice H."/>
            <person name="Bornberg-Bauer E."/>
            <person name="Green P.J."/>
            <person name="Pearson G.A."/>
            <person name="Procaccini G."/>
            <person name="Duarte C.M."/>
            <person name="Schmutz J."/>
            <person name="Reusch T.B.H."/>
            <person name="Van de Peer Y."/>
        </authorList>
    </citation>
    <scope>NUCLEOTIDE SEQUENCE [LARGE SCALE GENOMIC DNA]</scope>
    <source>
        <strain evidence="12">cv. Finnish</strain>
    </source>
</reference>
<evidence type="ECO:0000256" key="7">
    <source>
        <dbReference type="ARBA" id="ARBA00022989"/>
    </source>
</evidence>
<feature type="transmembrane region" description="Helical" evidence="9">
    <location>
        <begin position="114"/>
        <end position="133"/>
    </location>
</feature>
<keyword evidence="5 9" id="KW-0812">Transmembrane</keyword>
<dbReference type="EMBL" id="LFYR01001622">
    <property type="protein sequence ID" value="KMZ60490.1"/>
    <property type="molecule type" value="Genomic_DNA"/>
</dbReference>
<evidence type="ECO:0000256" key="9">
    <source>
        <dbReference type="SAM" id="Phobius"/>
    </source>
</evidence>
<comment type="caution">
    <text evidence="11">The sequence shown here is derived from an EMBL/GenBank/DDBJ whole genome shotgun (WGS) entry which is preliminary data.</text>
</comment>
<evidence type="ECO:0000256" key="5">
    <source>
        <dbReference type="ARBA" id="ARBA00022692"/>
    </source>
</evidence>
<dbReference type="SUPFAM" id="SSF103481">
    <property type="entry name" value="Multidrug resistance efflux transporter EmrE"/>
    <property type="match status" value="2"/>
</dbReference>
<dbReference type="InterPro" id="IPR004853">
    <property type="entry name" value="Sugar_P_trans_dom"/>
</dbReference>
<gene>
    <name evidence="11" type="ORF">ZOSMA_59G00510</name>
</gene>
<feature type="transmembrane region" description="Helical" evidence="9">
    <location>
        <begin position="332"/>
        <end position="354"/>
    </location>
</feature>
<protein>
    <submittedName>
        <fullName evidence="11">Phosphoenolpyruvate/phosphate translocator 1, chloroplastic</fullName>
    </submittedName>
</protein>
<feature type="transmembrane region" description="Helical" evidence="9">
    <location>
        <begin position="216"/>
        <end position="242"/>
    </location>
</feature>
<keyword evidence="4" id="KW-0934">Plastid</keyword>